<dbReference type="PANTHER" id="PTHR21039:SF0">
    <property type="entry name" value="HISTIDINOL-PHOSPHATASE"/>
    <property type="match status" value="1"/>
</dbReference>
<evidence type="ECO:0000256" key="6">
    <source>
        <dbReference type="ARBA" id="ARBA00023102"/>
    </source>
</evidence>
<dbReference type="CDD" id="cd12110">
    <property type="entry name" value="PHP_HisPPase_Hisj_like"/>
    <property type="match status" value="1"/>
</dbReference>
<proteinExistence type="inferred from homology"/>
<dbReference type="GO" id="GO:0004401">
    <property type="term" value="F:histidinol-phosphatase activity"/>
    <property type="evidence" value="ECO:0007669"/>
    <property type="project" value="UniProtKB-UniRule"/>
</dbReference>
<name>A0A4Z0H454_9BACI</name>
<dbReference type="EC" id="3.1.3.15" evidence="3 8"/>
<evidence type="ECO:0000256" key="8">
    <source>
        <dbReference type="RuleBase" id="RU366003"/>
    </source>
</evidence>
<evidence type="ECO:0000256" key="5">
    <source>
        <dbReference type="ARBA" id="ARBA00022801"/>
    </source>
</evidence>
<keyword evidence="6 8" id="KW-0368">Histidine biosynthesis</keyword>
<dbReference type="PANTHER" id="PTHR21039">
    <property type="entry name" value="HISTIDINOL PHOSPHATASE-RELATED"/>
    <property type="match status" value="1"/>
</dbReference>
<dbReference type="InterPro" id="IPR016195">
    <property type="entry name" value="Pol/histidinol_Pase-like"/>
</dbReference>
<dbReference type="NCBIfam" id="TIGR01856">
    <property type="entry name" value="hisJ_fam"/>
    <property type="match status" value="1"/>
</dbReference>
<keyword evidence="11" id="KW-1185">Reference proteome</keyword>
<comment type="catalytic activity">
    <reaction evidence="7 8">
        <text>L-histidinol phosphate + H2O = L-histidinol + phosphate</text>
        <dbReference type="Rhea" id="RHEA:14465"/>
        <dbReference type="ChEBI" id="CHEBI:15377"/>
        <dbReference type="ChEBI" id="CHEBI:43474"/>
        <dbReference type="ChEBI" id="CHEBI:57699"/>
        <dbReference type="ChEBI" id="CHEBI:57980"/>
        <dbReference type="EC" id="3.1.3.15"/>
    </reaction>
</comment>
<dbReference type="UniPathway" id="UPA00031">
    <property type="reaction ID" value="UER00013"/>
</dbReference>
<keyword evidence="4 8" id="KW-0028">Amino-acid biosynthesis</keyword>
<protein>
    <recommendedName>
        <fullName evidence="3 8">Histidinol-phosphatase</fullName>
        <shortName evidence="8">HolPase</shortName>
        <ecNumber evidence="3 8">3.1.3.15</ecNumber>
    </recommendedName>
</protein>
<comment type="pathway">
    <text evidence="1 8">Amino-acid biosynthesis; L-histidine biosynthesis; L-histidine from 5-phospho-alpha-D-ribose 1-diphosphate: step 8/9.</text>
</comment>
<organism evidence="10 11">
    <name type="scientific">Halobacillus salinus</name>
    <dbReference type="NCBI Taxonomy" id="192814"/>
    <lineage>
        <taxon>Bacteria</taxon>
        <taxon>Bacillati</taxon>
        <taxon>Bacillota</taxon>
        <taxon>Bacilli</taxon>
        <taxon>Bacillales</taxon>
        <taxon>Bacillaceae</taxon>
        <taxon>Halobacillus</taxon>
    </lineage>
</organism>
<comment type="caution">
    <text evidence="10">The sequence shown here is derived from an EMBL/GenBank/DDBJ whole genome shotgun (WGS) entry which is preliminary data.</text>
</comment>
<dbReference type="InterPro" id="IPR010140">
    <property type="entry name" value="Histidinol_P_phosphatase_HisJ"/>
</dbReference>
<evidence type="ECO:0000256" key="7">
    <source>
        <dbReference type="ARBA" id="ARBA00049158"/>
    </source>
</evidence>
<dbReference type="RefSeq" id="WP_135326678.1">
    <property type="nucleotide sequence ID" value="NZ_SRJC01000001.1"/>
</dbReference>
<accession>A0A4Z0H454</accession>
<dbReference type="STRING" id="192814.GCA_900166575_00983"/>
<evidence type="ECO:0000256" key="3">
    <source>
        <dbReference type="ARBA" id="ARBA00013085"/>
    </source>
</evidence>
<dbReference type="InterPro" id="IPR004013">
    <property type="entry name" value="PHP_dom"/>
</dbReference>
<dbReference type="Proteomes" id="UP000297982">
    <property type="component" value="Unassembled WGS sequence"/>
</dbReference>
<evidence type="ECO:0000256" key="1">
    <source>
        <dbReference type="ARBA" id="ARBA00004970"/>
    </source>
</evidence>
<evidence type="ECO:0000259" key="9">
    <source>
        <dbReference type="Pfam" id="PF02811"/>
    </source>
</evidence>
<dbReference type="EMBL" id="SRJC01000001">
    <property type="protein sequence ID" value="TGB04046.1"/>
    <property type="molecule type" value="Genomic_DNA"/>
</dbReference>
<dbReference type="NCBIfam" id="NF005996">
    <property type="entry name" value="PRK08123.1"/>
    <property type="match status" value="1"/>
</dbReference>
<reference evidence="10 11" key="1">
    <citation type="journal article" date="2003" name="Int. J. Syst. Evol. Microbiol.">
        <title>Halobacillus salinus sp. nov., isolated from a salt lake on the coast of the East Sea in Korea.</title>
        <authorList>
            <person name="Yoon J.H."/>
            <person name="Kang K.H."/>
            <person name="Park Y.H."/>
        </authorList>
    </citation>
    <scope>NUCLEOTIDE SEQUENCE [LARGE SCALE GENOMIC DNA]</scope>
    <source>
        <strain evidence="10 11">HSL-3</strain>
    </source>
</reference>
<evidence type="ECO:0000313" key="11">
    <source>
        <dbReference type="Proteomes" id="UP000297982"/>
    </source>
</evidence>
<dbReference type="AlphaFoldDB" id="A0A4Z0H454"/>
<dbReference type="Pfam" id="PF02811">
    <property type="entry name" value="PHP"/>
    <property type="match status" value="1"/>
</dbReference>
<dbReference type="Gene3D" id="3.20.20.140">
    <property type="entry name" value="Metal-dependent hydrolases"/>
    <property type="match status" value="1"/>
</dbReference>
<dbReference type="GO" id="GO:0005737">
    <property type="term" value="C:cytoplasm"/>
    <property type="evidence" value="ECO:0007669"/>
    <property type="project" value="TreeGrafter"/>
</dbReference>
<sequence>MKDGHIHTPYCPHGSKDVFKSYIEQAISSGYKSMTFTEHAPLPESFQDPVPDKDSAMDIRDVDQYISDLQELKKEYKKDLSILIGFEVDYIRGYENETKHFLDDYGPYLDDGILSVHFLEGNKAWYCLDFSPSMFQEATEDFGSIDRIYNAYFDHVTSSIQCDLGPFKPNRIGHMTLIRKFHELYPSPPNWERLATQVLQAAKHHGMELDYNGAGTKKPHCNETYPTKSIAEHAIAMEIPLVYGSDAHHSLGIKQGYDKLSSKFFKS</sequence>
<comment type="similarity">
    <text evidence="2 8">Belongs to the PHP hydrolase family. HisK subfamily.</text>
</comment>
<feature type="domain" description="PHP" evidence="9">
    <location>
        <begin position="3"/>
        <end position="212"/>
    </location>
</feature>
<dbReference type="SUPFAM" id="SSF89550">
    <property type="entry name" value="PHP domain-like"/>
    <property type="match status" value="1"/>
</dbReference>
<evidence type="ECO:0000313" key="10">
    <source>
        <dbReference type="EMBL" id="TGB04046.1"/>
    </source>
</evidence>
<evidence type="ECO:0000256" key="2">
    <source>
        <dbReference type="ARBA" id="ARBA00009152"/>
    </source>
</evidence>
<keyword evidence="5 8" id="KW-0378">Hydrolase</keyword>
<dbReference type="GO" id="GO:0000105">
    <property type="term" value="P:L-histidine biosynthetic process"/>
    <property type="evidence" value="ECO:0007669"/>
    <property type="project" value="UniProtKB-UniRule"/>
</dbReference>
<gene>
    <name evidence="10" type="primary">hisJ</name>
    <name evidence="10" type="ORF">E4663_03290</name>
</gene>
<evidence type="ECO:0000256" key="4">
    <source>
        <dbReference type="ARBA" id="ARBA00022605"/>
    </source>
</evidence>